<gene>
    <name evidence="2" type="ORF">F2P81_021434</name>
</gene>
<reference evidence="2 3" key="1">
    <citation type="submission" date="2019-06" db="EMBL/GenBank/DDBJ databases">
        <title>Draft genomes of female and male turbot (Scophthalmus maximus).</title>
        <authorList>
            <person name="Xu H."/>
            <person name="Xu X.-W."/>
            <person name="Shao C."/>
            <person name="Chen S."/>
        </authorList>
    </citation>
    <scope>NUCLEOTIDE SEQUENCE [LARGE SCALE GENOMIC DNA]</scope>
    <source>
        <strain evidence="2">Ysfricsl-2016a</strain>
        <tissue evidence="2">Blood</tissue>
    </source>
</reference>
<protein>
    <submittedName>
        <fullName evidence="2">Uncharacterized protein</fullName>
    </submittedName>
</protein>
<dbReference type="Proteomes" id="UP000438429">
    <property type="component" value="Unassembled WGS sequence"/>
</dbReference>
<sequence length="149" mass="16462">MAAESETVWDIWEFRVLIDPPTPGLSSITAMWNVDCAVHRDMTPQGTESPRRSRALNLRGLSGKRSPSAEQGARDRDDCITGSSISAVIWNPPWDRGAASRSASDQFIERRAASAGATVYQQTLKPSDVWEVDDLAEVCNQDNWFCSTC</sequence>
<accession>A0A6A4S167</accession>
<organism evidence="2 3">
    <name type="scientific">Scophthalmus maximus</name>
    <name type="common">Turbot</name>
    <name type="synonym">Psetta maxima</name>
    <dbReference type="NCBI Taxonomy" id="52904"/>
    <lineage>
        <taxon>Eukaryota</taxon>
        <taxon>Metazoa</taxon>
        <taxon>Chordata</taxon>
        <taxon>Craniata</taxon>
        <taxon>Vertebrata</taxon>
        <taxon>Euteleostomi</taxon>
        <taxon>Actinopterygii</taxon>
        <taxon>Neopterygii</taxon>
        <taxon>Teleostei</taxon>
        <taxon>Neoteleostei</taxon>
        <taxon>Acanthomorphata</taxon>
        <taxon>Carangaria</taxon>
        <taxon>Pleuronectiformes</taxon>
        <taxon>Pleuronectoidei</taxon>
        <taxon>Scophthalmidae</taxon>
        <taxon>Scophthalmus</taxon>
    </lineage>
</organism>
<evidence type="ECO:0000313" key="2">
    <source>
        <dbReference type="EMBL" id="KAF0026697.1"/>
    </source>
</evidence>
<dbReference type="AlphaFoldDB" id="A0A6A4S167"/>
<dbReference type="EMBL" id="VEVO01000019">
    <property type="protein sequence ID" value="KAF0026697.1"/>
    <property type="molecule type" value="Genomic_DNA"/>
</dbReference>
<evidence type="ECO:0000256" key="1">
    <source>
        <dbReference type="SAM" id="MobiDB-lite"/>
    </source>
</evidence>
<comment type="caution">
    <text evidence="2">The sequence shown here is derived from an EMBL/GenBank/DDBJ whole genome shotgun (WGS) entry which is preliminary data.</text>
</comment>
<evidence type="ECO:0000313" key="3">
    <source>
        <dbReference type="Proteomes" id="UP000438429"/>
    </source>
</evidence>
<name>A0A6A4S167_SCOMX</name>
<proteinExistence type="predicted"/>
<feature type="region of interest" description="Disordered" evidence="1">
    <location>
        <begin position="42"/>
        <end position="78"/>
    </location>
</feature>